<sequence>MEELRDNKPSTVVKIAADGDVILVVGPEKVKLRVHSLFLKAASKPFSVMFGPDWKEGHNMLGRDGPVELPLPEDNAAALKLICAIIHHQNNKVPQ</sequence>
<proteinExistence type="predicted"/>
<organism evidence="2 3">
    <name type="scientific">Mollisia scopiformis</name>
    <name type="common">Conifer needle endophyte fungus</name>
    <name type="synonym">Phialocephala scopiformis</name>
    <dbReference type="NCBI Taxonomy" id="149040"/>
    <lineage>
        <taxon>Eukaryota</taxon>
        <taxon>Fungi</taxon>
        <taxon>Dikarya</taxon>
        <taxon>Ascomycota</taxon>
        <taxon>Pezizomycotina</taxon>
        <taxon>Leotiomycetes</taxon>
        <taxon>Helotiales</taxon>
        <taxon>Mollisiaceae</taxon>
        <taxon>Mollisia</taxon>
    </lineage>
</organism>
<name>A0A194XNI5_MOLSC</name>
<dbReference type="Gene3D" id="3.30.710.10">
    <property type="entry name" value="Potassium Channel Kv1.1, Chain A"/>
    <property type="match status" value="1"/>
</dbReference>
<evidence type="ECO:0000259" key="1">
    <source>
        <dbReference type="PROSITE" id="PS50097"/>
    </source>
</evidence>
<dbReference type="AlphaFoldDB" id="A0A194XNI5"/>
<evidence type="ECO:0000313" key="2">
    <source>
        <dbReference type="EMBL" id="KUJ21312.1"/>
    </source>
</evidence>
<dbReference type="InterPro" id="IPR000210">
    <property type="entry name" value="BTB/POZ_dom"/>
</dbReference>
<keyword evidence="3" id="KW-1185">Reference proteome</keyword>
<protein>
    <recommendedName>
        <fullName evidence="1">BTB domain-containing protein</fullName>
    </recommendedName>
</protein>
<dbReference type="RefSeq" id="XP_018075667.1">
    <property type="nucleotide sequence ID" value="XM_018208880.1"/>
</dbReference>
<dbReference type="EMBL" id="KQ947408">
    <property type="protein sequence ID" value="KUJ21312.1"/>
    <property type="molecule type" value="Genomic_DNA"/>
</dbReference>
<dbReference type="PROSITE" id="PS50097">
    <property type="entry name" value="BTB"/>
    <property type="match status" value="1"/>
</dbReference>
<gene>
    <name evidence="2" type="ORF">LY89DRAFT_577242</name>
</gene>
<dbReference type="Proteomes" id="UP000070700">
    <property type="component" value="Unassembled WGS sequence"/>
</dbReference>
<dbReference type="OrthoDB" id="5275938at2759"/>
<dbReference type="SUPFAM" id="SSF54695">
    <property type="entry name" value="POZ domain"/>
    <property type="match status" value="1"/>
</dbReference>
<feature type="domain" description="BTB" evidence="1">
    <location>
        <begin position="19"/>
        <end position="95"/>
    </location>
</feature>
<dbReference type="InterPro" id="IPR011333">
    <property type="entry name" value="SKP1/BTB/POZ_sf"/>
</dbReference>
<dbReference type="Pfam" id="PF00651">
    <property type="entry name" value="BTB"/>
    <property type="match status" value="1"/>
</dbReference>
<accession>A0A194XNI5</accession>
<dbReference type="CDD" id="cd18186">
    <property type="entry name" value="BTB_POZ_ZBTB_KLHL-like"/>
    <property type="match status" value="1"/>
</dbReference>
<reference evidence="2 3" key="1">
    <citation type="submission" date="2015-10" db="EMBL/GenBank/DDBJ databases">
        <title>Full genome of DAOMC 229536 Phialocephala scopiformis, a fungal endophyte of spruce producing the potent anti-insectan compound rugulosin.</title>
        <authorList>
            <consortium name="DOE Joint Genome Institute"/>
            <person name="Walker A.K."/>
            <person name="Frasz S.L."/>
            <person name="Seifert K.A."/>
            <person name="Miller J.D."/>
            <person name="Mondo S.J."/>
            <person name="Labutti K."/>
            <person name="Lipzen A."/>
            <person name="Dockter R."/>
            <person name="Kennedy M."/>
            <person name="Grigoriev I.V."/>
            <person name="Spatafora J.W."/>
        </authorList>
    </citation>
    <scope>NUCLEOTIDE SEQUENCE [LARGE SCALE GENOMIC DNA]</scope>
    <source>
        <strain evidence="2 3">CBS 120377</strain>
    </source>
</reference>
<dbReference type="GeneID" id="28818606"/>
<evidence type="ECO:0000313" key="3">
    <source>
        <dbReference type="Proteomes" id="UP000070700"/>
    </source>
</evidence>
<dbReference type="KEGG" id="psco:LY89DRAFT_577242"/>
<dbReference type="InParanoid" id="A0A194XNI5"/>